<feature type="compositionally biased region" description="Polar residues" evidence="1">
    <location>
        <begin position="114"/>
        <end position="128"/>
    </location>
</feature>
<protein>
    <recommendedName>
        <fullName evidence="4">MATH domain-containing protein</fullName>
    </recommendedName>
</protein>
<proteinExistence type="predicted"/>
<dbReference type="InterPro" id="IPR050804">
    <property type="entry name" value="MCC"/>
</dbReference>
<dbReference type="AlphaFoldDB" id="A0ABC8K2I5"/>
<dbReference type="SUPFAM" id="SSF49599">
    <property type="entry name" value="TRAF domain-like"/>
    <property type="match status" value="1"/>
</dbReference>
<comment type="caution">
    <text evidence="2">The sequence shown here is derived from an EMBL/GenBank/DDBJ whole genome shotgun (WGS) entry which is preliminary data.</text>
</comment>
<dbReference type="EMBL" id="CAKOAT010151709">
    <property type="protein sequence ID" value="CAH8343492.1"/>
    <property type="molecule type" value="Genomic_DNA"/>
</dbReference>
<reference evidence="2 3" key="1">
    <citation type="submission" date="2022-03" db="EMBL/GenBank/DDBJ databases">
        <authorList>
            <person name="Macdonald S."/>
            <person name="Ahmed S."/>
            <person name="Newling K."/>
        </authorList>
    </citation>
    <scope>NUCLEOTIDE SEQUENCE [LARGE SCALE GENOMIC DNA]</scope>
</reference>
<dbReference type="PANTHER" id="PTHR46236">
    <property type="entry name" value="TRAF-LIKE SUPERFAMILY PROTEIN"/>
    <property type="match status" value="1"/>
</dbReference>
<organism evidence="2 3">
    <name type="scientific">Eruca vesicaria subsp. sativa</name>
    <name type="common">Garden rocket</name>
    <name type="synonym">Eruca sativa</name>
    <dbReference type="NCBI Taxonomy" id="29727"/>
    <lineage>
        <taxon>Eukaryota</taxon>
        <taxon>Viridiplantae</taxon>
        <taxon>Streptophyta</taxon>
        <taxon>Embryophyta</taxon>
        <taxon>Tracheophyta</taxon>
        <taxon>Spermatophyta</taxon>
        <taxon>Magnoliopsida</taxon>
        <taxon>eudicotyledons</taxon>
        <taxon>Gunneridae</taxon>
        <taxon>Pentapetalae</taxon>
        <taxon>rosids</taxon>
        <taxon>malvids</taxon>
        <taxon>Brassicales</taxon>
        <taxon>Brassicaceae</taxon>
        <taxon>Brassiceae</taxon>
        <taxon>Eruca</taxon>
    </lineage>
</organism>
<dbReference type="InterPro" id="IPR002083">
    <property type="entry name" value="MATH/TRAF_dom"/>
</dbReference>
<dbReference type="PANTHER" id="PTHR46236:SF33">
    <property type="entry name" value="MEPRIN AND TRAF-LIKE DOMAIN-CONTAINING PROTEIN-RELATED"/>
    <property type="match status" value="1"/>
</dbReference>
<gene>
    <name evidence="2" type="ORF">ERUC_LOCUS16103</name>
</gene>
<dbReference type="CDD" id="cd00121">
    <property type="entry name" value="MATH"/>
    <property type="match status" value="1"/>
</dbReference>
<evidence type="ECO:0000313" key="2">
    <source>
        <dbReference type="EMBL" id="CAH8343492.1"/>
    </source>
</evidence>
<sequence length="287" mass="32352">MTCGTTLPASRHLLAFPKRDKDGGGYFSLYLDLAPDSLPPGGQDCFDAENNSWVFEEFLPLSQVWGYLDDCRLTIIVDIDISLENPVNIIEPSLRFNQSDDASVSSSQADQVSRQVEQQTENPSNQDSDVALQEIQPVKETTDVNGFEVLSSQVESVKRIFERYPDIAVEFNAKNQHLRNACMNFLLSLIETLCQSLEKLSNEDLVEADIALTYLKDAGFKVEWLEKKLDQIKNKKEKEKSCLARLQEMDETLLKLKQMCSEVQTLAEEEKADLSAIRTALSFDALV</sequence>
<feature type="region of interest" description="Disordered" evidence="1">
    <location>
        <begin position="106"/>
        <end position="129"/>
    </location>
</feature>
<evidence type="ECO:0000313" key="3">
    <source>
        <dbReference type="Proteomes" id="UP001642260"/>
    </source>
</evidence>
<evidence type="ECO:0000256" key="1">
    <source>
        <dbReference type="SAM" id="MobiDB-lite"/>
    </source>
</evidence>
<keyword evidence="3" id="KW-1185">Reference proteome</keyword>
<name>A0ABC8K2I5_ERUVS</name>
<accession>A0ABC8K2I5</accession>
<dbReference type="Proteomes" id="UP001642260">
    <property type="component" value="Unassembled WGS sequence"/>
</dbReference>
<evidence type="ECO:0008006" key="4">
    <source>
        <dbReference type="Google" id="ProtNLM"/>
    </source>
</evidence>